<evidence type="ECO:0000313" key="3">
    <source>
        <dbReference type="Proteomes" id="UP001597040"/>
    </source>
</evidence>
<accession>A0ABW3LKY6</accession>
<reference evidence="3" key="1">
    <citation type="journal article" date="2019" name="Int. J. Syst. Evol. Microbiol.">
        <title>The Global Catalogue of Microorganisms (GCM) 10K type strain sequencing project: providing services to taxonomists for standard genome sequencing and annotation.</title>
        <authorList>
            <consortium name="The Broad Institute Genomics Platform"/>
            <consortium name="The Broad Institute Genome Sequencing Center for Infectious Disease"/>
            <person name="Wu L."/>
            <person name="Ma J."/>
        </authorList>
    </citation>
    <scope>NUCLEOTIDE SEQUENCE [LARGE SCALE GENOMIC DNA]</scope>
    <source>
        <strain evidence="3">CCUG 56754</strain>
    </source>
</reference>
<protein>
    <submittedName>
        <fullName evidence="2">DUF5316 family protein</fullName>
    </submittedName>
</protein>
<evidence type="ECO:0000313" key="2">
    <source>
        <dbReference type="EMBL" id="MFD1037600.1"/>
    </source>
</evidence>
<dbReference type="EMBL" id="JBHTKJ010000008">
    <property type="protein sequence ID" value="MFD1037600.1"/>
    <property type="molecule type" value="Genomic_DNA"/>
</dbReference>
<dbReference type="Proteomes" id="UP001597040">
    <property type="component" value="Unassembled WGS sequence"/>
</dbReference>
<organism evidence="2 3">
    <name type="scientific">Virgibacillus byunsanensis</name>
    <dbReference type="NCBI Taxonomy" id="570945"/>
    <lineage>
        <taxon>Bacteria</taxon>
        <taxon>Bacillati</taxon>
        <taxon>Bacillota</taxon>
        <taxon>Bacilli</taxon>
        <taxon>Bacillales</taxon>
        <taxon>Bacillaceae</taxon>
        <taxon>Virgibacillus</taxon>
    </lineage>
</organism>
<sequence>MSGQQVRANYHTETREDREKRTRTMLILGIIGLPHVIVGALLLLTI</sequence>
<dbReference type="InterPro" id="IPR035167">
    <property type="entry name" value="DUF5316"/>
</dbReference>
<dbReference type="RefSeq" id="WP_390359971.1">
    <property type="nucleotide sequence ID" value="NZ_JBHTKJ010000008.1"/>
</dbReference>
<keyword evidence="1" id="KW-1133">Transmembrane helix</keyword>
<comment type="caution">
    <text evidence="2">The sequence shown here is derived from an EMBL/GenBank/DDBJ whole genome shotgun (WGS) entry which is preliminary data.</text>
</comment>
<keyword evidence="1" id="KW-0812">Transmembrane</keyword>
<proteinExistence type="predicted"/>
<keyword evidence="1" id="KW-0472">Membrane</keyword>
<evidence type="ECO:0000256" key="1">
    <source>
        <dbReference type="SAM" id="Phobius"/>
    </source>
</evidence>
<keyword evidence="3" id="KW-1185">Reference proteome</keyword>
<feature type="transmembrane region" description="Helical" evidence="1">
    <location>
        <begin position="25"/>
        <end position="44"/>
    </location>
</feature>
<gene>
    <name evidence="2" type="ORF">ACFQ3N_04065</name>
</gene>
<dbReference type="Pfam" id="PF17247">
    <property type="entry name" value="DUF5316"/>
    <property type="match status" value="1"/>
</dbReference>
<name>A0ABW3LKY6_9BACI</name>